<evidence type="ECO:0000256" key="12">
    <source>
        <dbReference type="RuleBase" id="RU003684"/>
    </source>
</evidence>
<dbReference type="CDD" id="cd09989">
    <property type="entry name" value="Arginase"/>
    <property type="match status" value="1"/>
</dbReference>
<feature type="binding site" evidence="10">
    <location>
        <position position="119"/>
    </location>
    <ligand>
        <name>Mn(2+)</name>
        <dbReference type="ChEBI" id="CHEBI:29035"/>
        <label>1</label>
    </ligand>
</feature>
<comment type="similarity">
    <text evidence="11 12">Belongs to the arginase family.</text>
</comment>
<dbReference type="PANTHER" id="PTHR43782">
    <property type="entry name" value="ARGINASE"/>
    <property type="match status" value="1"/>
</dbReference>
<comment type="catalytic activity">
    <reaction evidence="8 13">
        <text>L-arginine + H2O = urea + L-ornithine</text>
        <dbReference type="Rhea" id="RHEA:20569"/>
        <dbReference type="ChEBI" id="CHEBI:15377"/>
        <dbReference type="ChEBI" id="CHEBI:16199"/>
        <dbReference type="ChEBI" id="CHEBI:32682"/>
        <dbReference type="ChEBI" id="CHEBI:46911"/>
        <dbReference type="EC" id="3.5.3.1"/>
    </reaction>
</comment>
<evidence type="ECO:0000256" key="13">
    <source>
        <dbReference type="RuleBase" id="RU361159"/>
    </source>
</evidence>
<sequence>MNQTIRIIGVPIDLGQPRRGVNMGPDAIRYAGLAEHLARLGYHVEDQGNIHVPVRDTVPEVQMVTEIARTSSACYAQARQARADGTIPIFLGGDHTIAVGSVGGVTHDTPCGVIWIDAHADFNTPAISPSGNVHGMSLSILLGNGHEALVNCGRTGAKIDASHVVLVGIRDLDPLEKEVLTRSGITTFTMRDIDEMGMSRVAREAVSQLSHLGRLHVSLDMDSLEPAGAPGVGTPVPGGLTYREAHLLMEILADSHLLSSMDIVEINPIMDTSNQTATLAVKLAVSLFGKRIL</sequence>
<evidence type="ECO:0000256" key="8">
    <source>
        <dbReference type="ARBA" id="ARBA00047391"/>
    </source>
</evidence>
<dbReference type="GO" id="GO:0030145">
    <property type="term" value="F:manganese ion binding"/>
    <property type="evidence" value="ECO:0007669"/>
    <property type="project" value="TreeGrafter"/>
</dbReference>
<dbReference type="GO" id="GO:0005737">
    <property type="term" value="C:cytoplasm"/>
    <property type="evidence" value="ECO:0007669"/>
    <property type="project" value="TreeGrafter"/>
</dbReference>
<dbReference type="EMBL" id="FMUX01000003">
    <property type="protein sequence ID" value="SCY07435.1"/>
    <property type="molecule type" value="Genomic_DNA"/>
</dbReference>
<evidence type="ECO:0000256" key="2">
    <source>
        <dbReference type="ARBA" id="ARBA00012168"/>
    </source>
</evidence>
<feature type="binding site" evidence="10">
    <location>
        <position position="222"/>
    </location>
    <ligand>
        <name>Mn(2+)</name>
        <dbReference type="ChEBI" id="CHEBI:29035"/>
        <label>1</label>
    </ligand>
</feature>
<keyword evidence="5 10" id="KW-0479">Metal-binding</keyword>
<dbReference type="SUPFAM" id="SSF52768">
    <property type="entry name" value="Arginase/deacetylase"/>
    <property type="match status" value="1"/>
</dbReference>
<accession>A0A1G5CYB9</accession>
<keyword evidence="7 10" id="KW-0464">Manganese</keyword>
<comment type="pathway">
    <text evidence="1">Nitrogen metabolism; urea cycle; L-ornithine and urea from L-arginine: step 1/1.</text>
</comment>
<dbReference type="FunFam" id="3.40.800.10:FF:000012">
    <property type="entry name" value="Arginase"/>
    <property type="match status" value="1"/>
</dbReference>
<dbReference type="AlphaFoldDB" id="A0A1G5CYB9"/>
<evidence type="ECO:0000256" key="6">
    <source>
        <dbReference type="ARBA" id="ARBA00022801"/>
    </source>
</evidence>
<evidence type="ECO:0000256" key="1">
    <source>
        <dbReference type="ARBA" id="ARBA00005098"/>
    </source>
</evidence>
<dbReference type="Pfam" id="PF00491">
    <property type="entry name" value="Arginase"/>
    <property type="match status" value="1"/>
</dbReference>
<dbReference type="PIRSF" id="PIRSF036979">
    <property type="entry name" value="Arginase"/>
    <property type="match status" value="1"/>
</dbReference>
<dbReference type="InterPro" id="IPR014033">
    <property type="entry name" value="Arginase"/>
</dbReference>
<dbReference type="NCBIfam" id="TIGR01229">
    <property type="entry name" value="rocF_arginase"/>
    <property type="match status" value="1"/>
</dbReference>
<comment type="cofactor">
    <cofactor evidence="10 13">
        <name>Mn(2+)</name>
        <dbReference type="ChEBI" id="CHEBI:29035"/>
    </cofactor>
    <text evidence="10 13">Binds 2 manganese ions per subunit.</text>
</comment>
<keyword evidence="15" id="KW-1185">Reference proteome</keyword>
<dbReference type="Proteomes" id="UP000198870">
    <property type="component" value="Unassembled WGS sequence"/>
</dbReference>
<dbReference type="InterPro" id="IPR020855">
    <property type="entry name" value="Ureohydrolase_Mn_BS"/>
</dbReference>
<evidence type="ECO:0000256" key="7">
    <source>
        <dbReference type="ARBA" id="ARBA00023211"/>
    </source>
</evidence>
<feature type="binding site" evidence="10">
    <location>
        <position position="220"/>
    </location>
    <ligand>
        <name>Mn(2+)</name>
        <dbReference type="ChEBI" id="CHEBI:29035"/>
        <label>1</label>
    </ligand>
</feature>
<dbReference type="PROSITE" id="PS51409">
    <property type="entry name" value="ARGINASE_2"/>
    <property type="match status" value="1"/>
</dbReference>
<dbReference type="GO" id="GO:0004053">
    <property type="term" value="F:arginase activity"/>
    <property type="evidence" value="ECO:0007669"/>
    <property type="project" value="UniProtKB-UniRule"/>
</dbReference>
<dbReference type="OrthoDB" id="9789727at2"/>
<feature type="binding site" evidence="10">
    <location>
        <position position="121"/>
    </location>
    <ligand>
        <name>Mn(2+)</name>
        <dbReference type="ChEBI" id="CHEBI:29035"/>
        <label>1</label>
    </ligand>
</feature>
<dbReference type="InterPro" id="IPR023696">
    <property type="entry name" value="Ureohydrolase_dom_sf"/>
</dbReference>
<evidence type="ECO:0000256" key="10">
    <source>
        <dbReference type="PIRSR" id="PIRSR036979-1"/>
    </source>
</evidence>
<keyword evidence="6 12" id="KW-0378">Hydrolase</keyword>
<dbReference type="STRING" id="419481.SAMN05216233_103288"/>
<evidence type="ECO:0000256" key="9">
    <source>
        <dbReference type="NCBIfam" id="TIGR01229"/>
    </source>
</evidence>
<keyword evidence="4 13" id="KW-0056">Arginine metabolism</keyword>
<dbReference type="PROSITE" id="PS01053">
    <property type="entry name" value="ARGINASE_1"/>
    <property type="match status" value="1"/>
</dbReference>
<reference evidence="14 15" key="1">
    <citation type="submission" date="2016-10" db="EMBL/GenBank/DDBJ databases">
        <authorList>
            <person name="de Groot N.N."/>
        </authorList>
    </citation>
    <scope>NUCLEOTIDE SEQUENCE [LARGE SCALE GENOMIC DNA]</scope>
    <source>
        <strain evidence="14 15">AA1</strain>
    </source>
</reference>
<dbReference type="GO" id="GO:0006525">
    <property type="term" value="P:arginine metabolic process"/>
    <property type="evidence" value="ECO:0007669"/>
    <property type="project" value="UniProtKB-KW"/>
</dbReference>
<dbReference type="InterPro" id="IPR006035">
    <property type="entry name" value="Ureohydrolase"/>
</dbReference>
<dbReference type="EC" id="3.5.3.1" evidence="2 9"/>
<gene>
    <name evidence="14" type="ORF">SAMN05216233_103288</name>
</gene>
<proteinExistence type="inferred from homology"/>
<evidence type="ECO:0000313" key="14">
    <source>
        <dbReference type="EMBL" id="SCY07435.1"/>
    </source>
</evidence>
<evidence type="ECO:0000313" key="15">
    <source>
        <dbReference type="Proteomes" id="UP000198870"/>
    </source>
</evidence>
<protein>
    <recommendedName>
        <fullName evidence="3 9">Arginase</fullName>
        <ecNumber evidence="2 9">3.5.3.1</ecNumber>
    </recommendedName>
</protein>
<evidence type="ECO:0000256" key="5">
    <source>
        <dbReference type="ARBA" id="ARBA00022723"/>
    </source>
</evidence>
<dbReference type="RefSeq" id="WP_092209563.1">
    <property type="nucleotide sequence ID" value="NZ_FMUX01000003.1"/>
</dbReference>
<evidence type="ECO:0000256" key="3">
    <source>
        <dbReference type="ARBA" id="ARBA00018123"/>
    </source>
</evidence>
<dbReference type="Gene3D" id="3.40.800.10">
    <property type="entry name" value="Ureohydrolase domain"/>
    <property type="match status" value="1"/>
</dbReference>
<feature type="binding site" evidence="10">
    <location>
        <position position="95"/>
    </location>
    <ligand>
        <name>Mn(2+)</name>
        <dbReference type="ChEBI" id="CHEBI:29035"/>
        <label>1</label>
    </ligand>
</feature>
<evidence type="ECO:0000256" key="11">
    <source>
        <dbReference type="PROSITE-ProRule" id="PRU00742"/>
    </source>
</evidence>
<organism evidence="14 15">
    <name type="scientific">Desulfoluna spongiiphila</name>
    <dbReference type="NCBI Taxonomy" id="419481"/>
    <lineage>
        <taxon>Bacteria</taxon>
        <taxon>Pseudomonadati</taxon>
        <taxon>Thermodesulfobacteriota</taxon>
        <taxon>Desulfobacteria</taxon>
        <taxon>Desulfobacterales</taxon>
        <taxon>Desulfolunaceae</taxon>
        <taxon>Desulfoluna</taxon>
    </lineage>
</organism>
<feature type="binding site" evidence="10">
    <location>
        <position position="117"/>
    </location>
    <ligand>
        <name>Mn(2+)</name>
        <dbReference type="ChEBI" id="CHEBI:29035"/>
        <label>1</label>
    </ligand>
</feature>
<dbReference type="PANTHER" id="PTHR43782:SF3">
    <property type="entry name" value="ARGINASE"/>
    <property type="match status" value="1"/>
</dbReference>
<dbReference type="PRINTS" id="PR00116">
    <property type="entry name" value="ARGINASE"/>
</dbReference>
<evidence type="ECO:0000256" key="4">
    <source>
        <dbReference type="ARBA" id="ARBA00022503"/>
    </source>
</evidence>
<dbReference type="GO" id="GO:0000050">
    <property type="term" value="P:urea cycle"/>
    <property type="evidence" value="ECO:0007669"/>
    <property type="project" value="UniProtKB-UniPathway"/>
</dbReference>
<name>A0A1G5CYB9_9BACT</name>
<dbReference type="UniPathway" id="UPA00158">
    <property type="reaction ID" value="UER00270"/>
</dbReference>